<proteinExistence type="inferred from homology"/>
<evidence type="ECO:0000256" key="8">
    <source>
        <dbReference type="SAM" id="MobiDB-lite"/>
    </source>
</evidence>
<dbReference type="InterPro" id="IPR044280">
    <property type="entry name" value="Hac1/HY5"/>
</dbReference>
<dbReference type="GO" id="GO:0003677">
    <property type="term" value="F:DNA binding"/>
    <property type="evidence" value="ECO:0007669"/>
    <property type="project" value="UniProtKB-KW"/>
</dbReference>
<feature type="coiled-coil region" evidence="7">
    <location>
        <begin position="408"/>
        <end position="442"/>
    </location>
</feature>
<accession>A0A830HHD5</accession>
<dbReference type="PROSITE" id="PS50217">
    <property type="entry name" value="BZIP"/>
    <property type="match status" value="1"/>
</dbReference>
<evidence type="ECO:0000313" key="11">
    <source>
        <dbReference type="Proteomes" id="UP000660262"/>
    </source>
</evidence>
<evidence type="ECO:0000259" key="9">
    <source>
        <dbReference type="PROSITE" id="PS50217"/>
    </source>
</evidence>
<feature type="region of interest" description="Disordered" evidence="8">
    <location>
        <begin position="293"/>
        <end position="389"/>
    </location>
</feature>
<evidence type="ECO:0000256" key="6">
    <source>
        <dbReference type="ARBA" id="ARBA00023242"/>
    </source>
</evidence>
<name>A0A830HHD5_9CHLO</name>
<keyword evidence="11" id="KW-1185">Reference proteome</keyword>
<feature type="compositionally biased region" description="Acidic residues" evidence="8">
    <location>
        <begin position="368"/>
        <end position="385"/>
    </location>
</feature>
<keyword evidence="6" id="KW-0539">Nucleus</keyword>
<dbReference type="GO" id="GO:0005634">
    <property type="term" value="C:nucleus"/>
    <property type="evidence" value="ECO:0007669"/>
    <property type="project" value="UniProtKB-SubCell"/>
</dbReference>
<dbReference type="Pfam" id="PF00170">
    <property type="entry name" value="bZIP_1"/>
    <property type="match status" value="1"/>
</dbReference>
<keyword evidence="4" id="KW-0238">DNA-binding</keyword>
<evidence type="ECO:0000256" key="3">
    <source>
        <dbReference type="ARBA" id="ARBA00023015"/>
    </source>
</evidence>
<dbReference type="GO" id="GO:0045944">
    <property type="term" value="P:positive regulation of transcription by RNA polymerase II"/>
    <property type="evidence" value="ECO:0007669"/>
    <property type="project" value="InterPro"/>
</dbReference>
<evidence type="ECO:0000256" key="7">
    <source>
        <dbReference type="SAM" id="Coils"/>
    </source>
</evidence>
<dbReference type="InterPro" id="IPR004827">
    <property type="entry name" value="bZIP"/>
</dbReference>
<reference evidence="10" key="1">
    <citation type="submission" date="2020-10" db="EMBL/GenBank/DDBJ databases">
        <title>Unveiling of a novel bifunctional photoreceptor, Dualchrome1, isolated from a cosmopolitan green alga.</title>
        <authorList>
            <person name="Suzuki S."/>
            <person name="Kawachi M."/>
        </authorList>
    </citation>
    <scope>NUCLEOTIDE SEQUENCE</scope>
    <source>
        <strain evidence="10">NIES 2893</strain>
    </source>
</reference>
<dbReference type="AlphaFoldDB" id="A0A830HHD5"/>
<evidence type="ECO:0000256" key="2">
    <source>
        <dbReference type="ARBA" id="ARBA00007163"/>
    </source>
</evidence>
<protein>
    <recommendedName>
        <fullName evidence="9">BZIP domain-containing protein</fullName>
    </recommendedName>
</protein>
<keyword evidence="7" id="KW-0175">Coiled coil</keyword>
<dbReference type="PANTHER" id="PTHR46714">
    <property type="entry name" value="TRANSCRIPTIONAL ACTIVATOR HAC1"/>
    <property type="match status" value="1"/>
</dbReference>
<keyword evidence="5" id="KW-0804">Transcription</keyword>
<feature type="region of interest" description="Disordered" evidence="8">
    <location>
        <begin position="37"/>
        <end position="113"/>
    </location>
</feature>
<comment type="similarity">
    <text evidence="2">Belongs to the bZIP family.</text>
</comment>
<dbReference type="EMBL" id="BNJQ01000008">
    <property type="protein sequence ID" value="GHP04729.1"/>
    <property type="molecule type" value="Genomic_DNA"/>
</dbReference>
<gene>
    <name evidence="10" type="ORF">PPROV_000348200</name>
</gene>
<comment type="caution">
    <text evidence="10">The sequence shown here is derived from an EMBL/GenBank/DDBJ whole genome shotgun (WGS) entry which is preliminary data.</text>
</comment>
<dbReference type="Gene3D" id="1.20.5.170">
    <property type="match status" value="1"/>
</dbReference>
<evidence type="ECO:0000256" key="5">
    <source>
        <dbReference type="ARBA" id="ARBA00023163"/>
    </source>
</evidence>
<dbReference type="GO" id="GO:0000981">
    <property type="term" value="F:DNA-binding transcription factor activity, RNA polymerase II-specific"/>
    <property type="evidence" value="ECO:0007669"/>
    <property type="project" value="InterPro"/>
</dbReference>
<dbReference type="PANTHER" id="PTHR46714:SF6">
    <property type="entry name" value="TRANSCRIPTIONAL ACTIVATOR HAC1"/>
    <property type="match status" value="1"/>
</dbReference>
<feature type="domain" description="BZIP" evidence="9">
    <location>
        <begin position="390"/>
        <end position="442"/>
    </location>
</feature>
<organism evidence="10 11">
    <name type="scientific">Pycnococcus provasolii</name>
    <dbReference type="NCBI Taxonomy" id="41880"/>
    <lineage>
        <taxon>Eukaryota</taxon>
        <taxon>Viridiplantae</taxon>
        <taxon>Chlorophyta</taxon>
        <taxon>Pseudoscourfieldiophyceae</taxon>
        <taxon>Pseudoscourfieldiales</taxon>
        <taxon>Pycnococcaceae</taxon>
        <taxon>Pycnococcus</taxon>
    </lineage>
</organism>
<dbReference type="SUPFAM" id="SSF57959">
    <property type="entry name" value="Leucine zipper domain"/>
    <property type="match status" value="1"/>
</dbReference>
<comment type="subcellular location">
    <subcellularLocation>
        <location evidence="1">Nucleus</location>
    </subcellularLocation>
</comment>
<sequence length="457" mass="46852">MAEHLVPTAVLSAGAGAINSGDSGDVFDFVMKGSGGGSHGSPAATGGTGGYATRNKAHAPGGNTHGAGSHTQTKAKENKRNNKGQTTVAPPEASAATGEGNNDNGSYPHAPPQFPNAMFAMHVPPFADTNIAPMSYNNVGPAMPSGGYAPVTTNTAAGGMLPPINALSPRTFSGNMDDILLPSGPFPTDATVPSHNQDPLRVFDINASGGGMPLPYGSTLFDGPTTTGYLGDSLLPGMMPVGMGMATDPLLLKADVLADLASSRPRTPSMQPGSASANVAAAIAQAGPSVIATETRSRRSRGGAGAAAAAATGAGDDPMDLSGPHDRKEAAGGSSARDASGSKRKAADLDRVKSDAAAATAAANSPADMDDEEDGTELQDGEGEVVDEKERKRLKRLLRNRVSAQQARERKKCYVGNLEARVKELESNVGSLEMKVKTLEREKFMLLELLKREDPPA</sequence>
<dbReference type="CDD" id="cd14704">
    <property type="entry name" value="bZIP_HY5-like"/>
    <property type="match status" value="1"/>
</dbReference>
<keyword evidence="3" id="KW-0805">Transcription regulation</keyword>
<feature type="compositionally biased region" description="Low complexity" evidence="8">
    <location>
        <begin position="306"/>
        <end position="315"/>
    </location>
</feature>
<dbReference type="SMART" id="SM00338">
    <property type="entry name" value="BRLZ"/>
    <property type="match status" value="1"/>
</dbReference>
<dbReference type="Proteomes" id="UP000660262">
    <property type="component" value="Unassembled WGS sequence"/>
</dbReference>
<evidence type="ECO:0000313" key="10">
    <source>
        <dbReference type="EMBL" id="GHP04729.1"/>
    </source>
</evidence>
<dbReference type="PROSITE" id="PS00036">
    <property type="entry name" value="BZIP_BASIC"/>
    <property type="match status" value="1"/>
</dbReference>
<feature type="compositionally biased region" description="Basic and acidic residues" evidence="8">
    <location>
        <begin position="345"/>
        <end position="354"/>
    </location>
</feature>
<evidence type="ECO:0000256" key="1">
    <source>
        <dbReference type="ARBA" id="ARBA00004123"/>
    </source>
</evidence>
<evidence type="ECO:0000256" key="4">
    <source>
        <dbReference type="ARBA" id="ARBA00023125"/>
    </source>
</evidence>
<dbReference type="OrthoDB" id="674948at2759"/>
<dbReference type="InterPro" id="IPR046347">
    <property type="entry name" value="bZIP_sf"/>
</dbReference>